<dbReference type="SUPFAM" id="SSF53955">
    <property type="entry name" value="Lysozyme-like"/>
    <property type="match status" value="1"/>
</dbReference>
<comment type="subcellular location">
    <subcellularLocation>
        <location evidence="1">Cell outer membrane</location>
        <topology evidence="1">Peripheral membrane protein</topology>
    </subcellularLocation>
</comment>
<dbReference type="PANTHER" id="PTHR35936:SF19">
    <property type="entry name" value="AMINO-ACID-BINDING PROTEIN YXEM-RELATED"/>
    <property type="match status" value="1"/>
</dbReference>
<evidence type="ECO:0000313" key="6">
    <source>
        <dbReference type="EMBL" id="SKC39254.1"/>
    </source>
</evidence>
<dbReference type="Proteomes" id="UP000190961">
    <property type="component" value="Unassembled WGS sequence"/>
</dbReference>
<dbReference type="AlphaFoldDB" id="A0A1T5IJ70"/>
<accession>A0A1T5IJ70</accession>
<evidence type="ECO:0000313" key="7">
    <source>
        <dbReference type="Proteomes" id="UP000190961"/>
    </source>
</evidence>
<evidence type="ECO:0000256" key="1">
    <source>
        <dbReference type="ARBA" id="ARBA00004339"/>
    </source>
</evidence>
<proteinExistence type="inferred from homology"/>
<evidence type="ECO:0000256" key="3">
    <source>
        <dbReference type="ARBA" id="ARBA00022729"/>
    </source>
</evidence>
<reference evidence="6 7" key="1">
    <citation type="submission" date="2017-02" db="EMBL/GenBank/DDBJ databases">
        <authorList>
            <person name="Peterson S.W."/>
        </authorList>
    </citation>
    <scope>NUCLEOTIDE SEQUENCE [LARGE SCALE GENOMIC DNA]</scope>
    <source>
        <strain evidence="6 7">DSM 25262</strain>
    </source>
</reference>
<dbReference type="InterPro" id="IPR000189">
    <property type="entry name" value="Transglyc_AS"/>
</dbReference>
<keyword evidence="4" id="KW-0998">Cell outer membrane</keyword>
<sequence>MLVLVRSWSRVCLLSIVAISCNPPQKEAFPSEPAVRLDLHAIRERGYINALVDNNSISYFIYKGKPMGYEYELLQDLAKHLKVGLKIKVTSGVESAIDQLNKGEGDIIAFPLTINKPRKELVAFTRPHFNTYQVLVQRKPVNWRKLNEDQINASLIRTPSALGGKEIHVIKGTSHAMRIKNLSEEIGTDILVKEDTLNSESESLIRKVSVGEIDYTIADHTMAQVNAAYYPNLDVSTVLSIPQQIAWAVRKNSPELLTEIDDWLLQIKKRPTFMVIYNRYFKSPRTSLIRMKSDYFSYGSNRLSPYDDLIKEGAKKLQWDWRLLAAVVYQESKFNPTEESWAGARGLMQLMPETAKRFGAKNVNDPRQSMNAGVSYLKYLDRYWKKSVPDSVQRLKFILASYNAGLSHILDAKKLLRKYGKDKSVAVWDDNVQYYLLKKSDPGFYRDPVVAAGYCKCEEPVNYIQDVFERYEEYKIHIKDDLFDESAIQSVVTSN</sequence>
<dbReference type="Gene3D" id="1.10.530.10">
    <property type="match status" value="1"/>
</dbReference>
<dbReference type="PANTHER" id="PTHR35936">
    <property type="entry name" value="MEMBRANE-BOUND LYTIC MUREIN TRANSGLYCOSYLASE F"/>
    <property type="match status" value="1"/>
</dbReference>
<gene>
    <name evidence="6" type="ORF">SAMN05660236_0108</name>
</gene>
<dbReference type="SMART" id="SM00062">
    <property type="entry name" value="PBPb"/>
    <property type="match status" value="1"/>
</dbReference>
<feature type="domain" description="Solute-binding protein family 3/N-terminal" evidence="5">
    <location>
        <begin position="47"/>
        <end position="284"/>
    </location>
</feature>
<dbReference type="Gene3D" id="3.40.190.10">
    <property type="entry name" value="Periplasmic binding protein-like II"/>
    <property type="match status" value="2"/>
</dbReference>
<keyword evidence="7" id="KW-1185">Reference proteome</keyword>
<dbReference type="InterPro" id="IPR023346">
    <property type="entry name" value="Lysozyme-like_dom_sf"/>
</dbReference>
<dbReference type="GO" id="GO:0008933">
    <property type="term" value="F:peptidoglycan lytic transglycosylase activity"/>
    <property type="evidence" value="ECO:0007669"/>
    <property type="project" value="InterPro"/>
</dbReference>
<dbReference type="EMBL" id="FUZU01000001">
    <property type="protein sequence ID" value="SKC39254.1"/>
    <property type="molecule type" value="Genomic_DNA"/>
</dbReference>
<dbReference type="PROSITE" id="PS00922">
    <property type="entry name" value="TRANSGLYCOSYLASE"/>
    <property type="match status" value="1"/>
</dbReference>
<dbReference type="SUPFAM" id="SSF53850">
    <property type="entry name" value="Periplasmic binding protein-like II"/>
    <property type="match status" value="1"/>
</dbReference>
<dbReference type="PROSITE" id="PS51257">
    <property type="entry name" value="PROKAR_LIPOPROTEIN"/>
    <property type="match status" value="1"/>
</dbReference>
<dbReference type="Pfam" id="PF01464">
    <property type="entry name" value="SLT"/>
    <property type="match status" value="1"/>
</dbReference>
<comment type="similarity">
    <text evidence="2">Belongs to the transglycosylase Slt family.</text>
</comment>
<protein>
    <submittedName>
        <fullName evidence="6">Membrane-bound lytic murein transglycosylase F</fullName>
    </submittedName>
</protein>
<dbReference type="CDD" id="cd01009">
    <property type="entry name" value="PBP2_YfhD_N"/>
    <property type="match status" value="1"/>
</dbReference>
<name>A0A1T5IJ70_9BACT</name>
<evidence type="ECO:0000256" key="4">
    <source>
        <dbReference type="ARBA" id="ARBA00023237"/>
    </source>
</evidence>
<evidence type="ECO:0000259" key="5">
    <source>
        <dbReference type="SMART" id="SM00062"/>
    </source>
</evidence>
<keyword evidence="3" id="KW-0732">Signal</keyword>
<dbReference type="GO" id="GO:0009279">
    <property type="term" value="C:cell outer membrane"/>
    <property type="evidence" value="ECO:0007669"/>
    <property type="project" value="UniProtKB-SubCell"/>
</dbReference>
<keyword evidence="4" id="KW-0472">Membrane</keyword>
<dbReference type="InterPro" id="IPR008258">
    <property type="entry name" value="Transglycosylase_SLT_dom_1"/>
</dbReference>
<dbReference type="Pfam" id="PF00497">
    <property type="entry name" value="SBP_bac_3"/>
    <property type="match status" value="1"/>
</dbReference>
<organism evidence="6 7">
    <name type="scientific">Ohtaekwangia koreensis</name>
    <dbReference type="NCBI Taxonomy" id="688867"/>
    <lineage>
        <taxon>Bacteria</taxon>
        <taxon>Pseudomonadati</taxon>
        <taxon>Bacteroidota</taxon>
        <taxon>Cytophagia</taxon>
        <taxon>Cytophagales</taxon>
        <taxon>Fulvivirgaceae</taxon>
        <taxon>Ohtaekwangia</taxon>
    </lineage>
</organism>
<dbReference type="InterPro" id="IPR001638">
    <property type="entry name" value="Solute-binding_3/MltF_N"/>
</dbReference>
<dbReference type="CDD" id="cd13403">
    <property type="entry name" value="MLTF-like"/>
    <property type="match status" value="1"/>
</dbReference>
<dbReference type="STRING" id="688867.SAMN05660236_0108"/>
<dbReference type="GO" id="GO:0000270">
    <property type="term" value="P:peptidoglycan metabolic process"/>
    <property type="evidence" value="ECO:0007669"/>
    <property type="project" value="InterPro"/>
</dbReference>
<evidence type="ECO:0000256" key="2">
    <source>
        <dbReference type="ARBA" id="ARBA00007734"/>
    </source>
</evidence>